<evidence type="ECO:0008006" key="3">
    <source>
        <dbReference type="Google" id="ProtNLM"/>
    </source>
</evidence>
<evidence type="ECO:0000313" key="1">
    <source>
        <dbReference type="EMBL" id="KAL1875464.1"/>
    </source>
</evidence>
<sequence length="275" mass="30824">MARFAIALGNEYHQGPKGVPKIIHKLINLHRDENLEEWFLTEINSNGQVPVMTRERLDGSKQTRLEVTTESVAISKFFGESFFPGLLGGAHKGEVDNLLKSIHEIQAFSLSIKSPSKEQGVEVPDPGLDALLARTDISGNYRRALEYKREQIDSDSYYQNLAYALRPENINKAKAQAADLFQQLLLLYRDHHLSSATEQEQGIWLFGATGPTILDAHAVALIARIDDAGQDELVPADLLAYARKIRSLPAWETVTHGRNTIWNKGYGHVHLLEDF</sequence>
<dbReference type="Gene3D" id="3.40.30.10">
    <property type="entry name" value="Glutaredoxin"/>
    <property type="match status" value="1"/>
</dbReference>
<protein>
    <recommendedName>
        <fullName evidence="3">Glutathione S-transferase</fullName>
    </recommendedName>
</protein>
<comment type="caution">
    <text evidence="1">The sequence shown here is derived from an EMBL/GenBank/DDBJ whole genome shotgun (WGS) entry which is preliminary data.</text>
</comment>
<accession>A0ABR3XIP0</accession>
<evidence type="ECO:0000313" key="2">
    <source>
        <dbReference type="Proteomes" id="UP001583177"/>
    </source>
</evidence>
<dbReference type="Proteomes" id="UP001583177">
    <property type="component" value="Unassembled WGS sequence"/>
</dbReference>
<dbReference type="EMBL" id="JAWRVE010000019">
    <property type="protein sequence ID" value="KAL1875464.1"/>
    <property type="molecule type" value="Genomic_DNA"/>
</dbReference>
<gene>
    <name evidence="1" type="ORF">Daus18300_003203</name>
</gene>
<reference evidence="1 2" key="1">
    <citation type="journal article" date="2024" name="IMA Fungus">
        <title>IMA Genome - F19 : A genome assembly and annotation guide to empower mycologists, including annotated draft genome sequences of Ceratocystis pirilliformis, Diaporthe australafricana, Fusarium ophioides, Paecilomyces lecythidis, and Sporothrix stenoceras.</title>
        <authorList>
            <person name="Aylward J."/>
            <person name="Wilson A.M."/>
            <person name="Visagie C.M."/>
            <person name="Spraker J."/>
            <person name="Barnes I."/>
            <person name="Buitendag C."/>
            <person name="Ceriani C."/>
            <person name="Del Mar Angel L."/>
            <person name="du Plessis D."/>
            <person name="Fuchs T."/>
            <person name="Gasser K."/>
            <person name="Kramer D."/>
            <person name="Li W."/>
            <person name="Munsamy K."/>
            <person name="Piso A."/>
            <person name="Price J.L."/>
            <person name="Sonnekus B."/>
            <person name="Thomas C."/>
            <person name="van der Nest A."/>
            <person name="van Dijk A."/>
            <person name="van Heerden A."/>
            <person name="van Vuuren N."/>
            <person name="Yilmaz N."/>
            <person name="Duong T.A."/>
            <person name="van der Merwe N.A."/>
            <person name="Wingfield M.J."/>
            <person name="Wingfield B.D."/>
        </authorList>
    </citation>
    <scope>NUCLEOTIDE SEQUENCE [LARGE SCALE GENOMIC DNA]</scope>
    <source>
        <strain evidence="1 2">CMW 18300</strain>
    </source>
</reference>
<keyword evidence="2" id="KW-1185">Reference proteome</keyword>
<organism evidence="1 2">
    <name type="scientific">Diaporthe australafricana</name>
    <dbReference type="NCBI Taxonomy" id="127596"/>
    <lineage>
        <taxon>Eukaryota</taxon>
        <taxon>Fungi</taxon>
        <taxon>Dikarya</taxon>
        <taxon>Ascomycota</taxon>
        <taxon>Pezizomycotina</taxon>
        <taxon>Sordariomycetes</taxon>
        <taxon>Sordariomycetidae</taxon>
        <taxon>Diaporthales</taxon>
        <taxon>Diaporthaceae</taxon>
        <taxon>Diaporthe</taxon>
    </lineage>
</organism>
<name>A0ABR3XIP0_9PEZI</name>
<proteinExistence type="predicted"/>